<comment type="similarity">
    <text evidence="2">Belongs to the ATPase delta chain family.</text>
</comment>
<dbReference type="NCBIfam" id="TIGR01145">
    <property type="entry name" value="ATP_synt_delta"/>
    <property type="match status" value="1"/>
</dbReference>
<dbReference type="PANTHER" id="PTHR11910">
    <property type="entry name" value="ATP SYNTHASE DELTA CHAIN"/>
    <property type="match status" value="1"/>
</dbReference>
<keyword evidence="9" id="KW-1185">Reference proteome</keyword>
<dbReference type="GO" id="GO:0046933">
    <property type="term" value="F:proton-transporting ATP synthase activity, rotational mechanism"/>
    <property type="evidence" value="ECO:0007669"/>
    <property type="project" value="InterPro"/>
</dbReference>
<evidence type="ECO:0000256" key="2">
    <source>
        <dbReference type="ARBA" id="ARBA00007046"/>
    </source>
</evidence>
<dbReference type="Proteomes" id="UP000030680">
    <property type="component" value="Unassembled WGS sequence"/>
</dbReference>
<dbReference type="Gene3D" id="1.10.520.20">
    <property type="entry name" value="N-terminal domain of the delta subunit of the F1F0-ATP synthase"/>
    <property type="match status" value="1"/>
</dbReference>
<keyword evidence="7" id="KW-0066">ATP synthesis</keyword>
<protein>
    <submittedName>
        <fullName evidence="8">F-type H+-transporting ATPase subunit delta</fullName>
        <ecNumber evidence="8">3.6.3.14</ecNumber>
    </submittedName>
</protein>
<evidence type="ECO:0000256" key="7">
    <source>
        <dbReference type="ARBA" id="ARBA00023310"/>
    </source>
</evidence>
<keyword evidence="4" id="KW-0375">Hydrogen ion transport</keyword>
<dbReference type="InterPro" id="IPR000711">
    <property type="entry name" value="ATPase_OSCP/dsu"/>
</dbReference>
<dbReference type="OMA" id="VTTNWIN"/>
<dbReference type="PRINTS" id="PR00125">
    <property type="entry name" value="ATPASEDELTA"/>
</dbReference>
<dbReference type="EMBL" id="KB454536">
    <property type="protein sequence ID" value="EME27187.1"/>
    <property type="molecule type" value="Genomic_DNA"/>
</dbReference>
<proteinExistence type="inferred from homology"/>
<evidence type="ECO:0000313" key="9">
    <source>
        <dbReference type="Proteomes" id="UP000030680"/>
    </source>
</evidence>
<dbReference type="EC" id="3.6.3.14" evidence="8"/>
<dbReference type="Pfam" id="PF00213">
    <property type="entry name" value="OSCP"/>
    <property type="match status" value="1"/>
</dbReference>
<keyword evidence="6" id="KW-0472">Membrane</keyword>
<dbReference type="KEGG" id="gsl:Gasu_52880"/>
<sequence length="222" mass="25546">MLRIAASRLRVWGSTYFSRSFCSESSSASSTGSEQGSTLGSSVASRYASTLLSLARKEGALDKITKDVKQFRTLESDHPDFKRFLQDPTIPQGEKQQFIQELLKREQFSDLFYRFVGVIEENRRTEDLSSVIETLDNMLRGDKGQRVAYLVTASPLTEWQIAFLRKRLIRRFFPDDPETELEIHVKKDPSLISGFTVQVGERFIDLSYRKEMRDVKEALRQS</sequence>
<dbReference type="GO" id="GO:0016787">
    <property type="term" value="F:hydrolase activity"/>
    <property type="evidence" value="ECO:0007669"/>
    <property type="project" value="UniProtKB-KW"/>
</dbReference>
<dbReference type="OrthoDB" id="1262810at2759"/>
<dbReference type="InterPro" id="IPR026015">
    <property type="entry name" value="ATP_synth_OSCP/delta_N_sf"/>
</dbReference>
<accession>M2XBA6</accession>
<dbReference type="GO" id="GO:0016020">
    <property type="term" value="C:membrane"/>
    <property type="evidence" value="ECO:0007669"/>
    <property type="project" value="UniProtKB-SubCell"/>
</dbReference>
<evidence type="ECO:0000256" key="1">
    <source>
        <dbReference type="ARBA" id="ARBA00004370"/>
    </source>
</evidence>
<dbReference type="eggNOG" id="KOG1662">
    <property type="taxonomic scope" value="Eukaryota"/>
</dbReference>
<organism evidence="8 9">
    <name type="scientific">Galdieria sulphuraria</name>
    <name type="common">Red alga</name>
    <dbReference type="NCBI Taxonomy" id="130081"/>
    <lineage>
        <taxon>Eukaryota</taxon>
        <taxon>Rhodophyta</taxon>
        <taxon>Bangiophyceae</taxon>
        <taxon>Galdieriales</taxon>
        <taxon>Galdieriaceae</taxon>
        <taxon>Galdieria</taxon>
    </lineage>
</organism>
<evidence type="ECO:0000256" key="3">
    <source>
        <dbReference type="ARBA" id="ARBA00022448"/>
    </source>
</evidence>
<evidence type="ECO:0000256" key="6">
    <source>
        <dbReference type="ARBA" id="ARBA00023136"/>
    </source>
</evidence>
<keyword evidence="8" id="KW-0378">Hydrolase</keyword>
<keyword evidence="5" id="KW-0406">Ion transport</keyword>
<reference evidence="9" key="1">
    <citation type="journal article" date="2013" name="Science">
        <title>Gene transfer from bacteria and archaea facilitated evolution of an extremophilic eukaryote.</title>
        <authorList>
            <person name="Schonknecht G."/>
            <person name="Chen W.H."/>
            <person name="Ternes C.M."/>
            <person name="Barbier G.G."/>
            <person name="Shrestha R.P."/>
            <person name="Stanke M."/>
            <person name="Brautigam A."/>
            <person name="Baker B.J."/>
            <person name="Banfield J.F."/>
            <person name="Garavito R.M."/>
            <person name="Carr K."/>
            <person name="Wilkerson C."/>
            <person name="Rensing S.A."/>
            <person name="Gagneul D."/>
            <person name="Dickenson N.E."/>
            <person name="Oesterhelt C."/>
            <person name="Lercher M.J."/>
            <person name="Weber A.P."/>
        </authorList>
    </citation>
    <scope>NUCLEOTIDE SEQUENCE [LARGE SCALE GENOMIC DNA]</scope>
    <source>
        <strain evidence="9">074W</strain>
    </source>
</reference>
<name>M2XBA6_GALSU</name>
<evidence type="ECO:0000256" key="5">
    <source>
        <dbReference type="ARBA" id="ARBA00023065"/>
    </source>
</evidence>
<comment type="subcellular location">
    <subcellularLocation>
        <location evidence="1">Membrane</location>
    </subcellularLocation>
</comment>
<dbReference type="SUPFAM" id="SSF47928">
    <property type="entry name" value="N-terminal domain of the delta subunit of the F1F0-ATP synthase"/>
    <property type="match status" value="1"/>
</dbReference>
<keyword evidence="3" id="KW-0813">Transport</keyword>
<evidence type="ECO:0000313" key="8">
    <source>
        <dbReference type="EMBL" id="EME27187.1"/>
    </source>
</evidence>
<dbReference type="RefSeq" id="XP_005703707.1">
    <property type="nucleotide sequence ID" value="XM_005703650.1"/>
</dbReference>
<dbReference type="STRING" id="130081.M2XBA6"/>
<evidence type="ECO:0000256" key="4">
    <source>
        <dbReference type="ARBA" id="ARBA00022781"/>
    </source>
</evidence>
<dbReference type="Gramene" id="EME27187">
    <property type="protein sequence ID" value="EME27187"/>
    <property type="gene ID" value="Gasu_52880"/>
</dbReference>
<dbReference type="GeneID" id="17086118"/>
<dbReference type="HAMAP" id="MF_01416">
    <property type="entry name" value="ATP_synth_delta_bact"/>
    <property type="match status" value="1"/>
</dbReference>
<gene>
    <name evidence="8" type="ORF">Gasu_52880</name>
</gene>
<dbReference type="AlphaFoldDB" id="M2XBA6"/>